<dbReference type="InterPro" id="IPR032259">
    <property type="entry name" value="HIBYL-CoA-H"/>
</dbReference>
<comment type="catalytic activity">
    <reaction evidence="1">
        <text>3-hydroxy-2-methylpropanoyl-CoA + H2O = 3-hydroxy-2-methylpropanoate + CoA + H(+)</text>
        <dbReference type="Rhea" id="RHEA:20888"/>
        <dbReference type="ChEBI" id="CHEBI:11805"/>
        <dbReference type="ChEBI" id="CHEBI:15377"/>
        <dbReference type="ChEBI" id="CHEBI:15378"/>
        <dbReference type="ChEBI" id="CHEBI:57287"/>
        <dbReference type="ChEBI" id="CHEBI:57340"/>
        <dbReference type="EC" id="3.1.2.4"/>
    </reaction>
</comment>
<proteinExistence type="predicted"/>
<evidence type="ECO:0000259" key="4">
    <source>
        <dbReference type="Pfam" id="PF16113"/>
    </source>
</evidence>
<evidence type="ECO:0000313" key="5">
    <source>
        <dbReference type="EMBL" id="TCK28226.1"/>
    </source>
</evidence>
<evidence type="ECO:0000313" key="6">
    <source>
        <dbReference type="Proteomes" id="UP000295030"/>
    </source>
</evidence>
<evidence type="ECO:0000256" key="2">
    <source>
        <dbReference type="ARBA" id="ARBA00011915"/>
    </source>
</evidence>
<sequence>MAEREQGRGMSDRTADIGIGFEERGAVGIVTLDRPRALNAVDHPMVQAMDARLRAWIADPRIAQVVLRSAHPRAFCVGGDVRAMAELGRSGRKDEARQYWRDEYALDYLIARYPKPFVSLVDGLCFGGGFGLTGHGRYRVAGENLGFAMPEVAIGLFPDVGGTFVLPRLPGWSGTWLAMTGARIGMADALALGLYTHHIPTDRWPELVDALAAGEAMETLLGRMAARPPAPDLASLYPHIDRIFAGGSAVAIAIALEKVGEGEGEVAAFARLQLETLRRASPTSVHIAFQQMQRGLGLDLAGCLALEFRLVSRLLNQHDFFEGVRAVLVDKDQKPVWQPARLDDVDPASIAALFDEPLDDELLLA</sequence>
<dbReference type="AlphaFoldDB" id="A0A4V2PJE6"/>
<dbReference type="EMBL" id="SMFY01000002">
    <property type="protein sequence ID" value="TCK28226.1"/>
    <property type="molecule type" value="Genomic_DNA"/>
</dbReference>
<keyword evidence="3" id="KW-0378">Hydrolase</keyword>
<evidence type="ECO:0000256" key="1">
    <source>
        <dbReference type="ARBA" id="ARBA00001709"/>
    </source>
</evidence>
<reference evidence="5 6" key="1">
    <citation type="submission" date="2019-03" db="EMBL/GenBank/DDBJ databases">
        <title>Genomic Encyclopedia of Type Strains, Phase IV (KMG-IV): sequencing the most valuable type-strain genomes for metagenomic binning, comparative biology and taxonomic classification.</title>
        <authorList>
            <person name="Goeker M."/>
        </authorList>
    </citation>
    <scope>NUCLEOTIDE SEQUENCE [LARGE SCALE GENOMIC DNA]</scope>
    <source>
        <strain evidence="5 6">DSM 101</strain>
    </source>
</reference>
<dbReference type="PANTHER" id="PTHR43176:SF3">
    <property type="entry name" value="3-HYDROXYISOBUTYRYL-COA HYDROLASE, MITOCHONDRIAL"/>
    <property type="match status" value="1"/>
</dbReference>
<dbReference type="EC" id="3.1.2.4" evidence="2"/>
<dbReference type="GO" id="GO:0003860">
    <property type="term" value="F:3-hydroxyisobutyryl-CoA hydrolase activity"/>
    <property type="evidence" value="ECO:0007669"/>
    <property type="project" value="UniProtKB-EC"/>
</dbReference>
<gene>
    <name evidence="5" type="ORF">EV667_2227</name>
</gene>
<dbReference type="GO" id="GO:0006574">
    <property type="term" value="P:L-valine catabolic process"/>
    <property type="evidence" value="ECO:0007669"/>
    <property type="project" value="TreeGrafter"/>
</dbReference>
<organism evidence="5 6">
    <name type="scientific">Ancylobacter aquaticus</name>
    <dbReference type="NCBI Taxonomy" id="100"/>
    <lineage>
        <taxon>Bacteria</taxon>
        <taxon>Pseudomonadati</taxon>
        <taxon>Pseudomonadota</taxon>
        <taxon>Alphaproteobacteria</taxon>
        <taxon>Hyphomicrobiales</taxon>
        <taxon>Xanthobacteraceae</taxon>
        <taxon>Ancylobacter</taxon>
    </lineage>
</organism>
<dbReference type="InterPro" id="IPR045004">
    <property type="entry name" value="ECH_dom"/>
</dbReference>
<evidence type="ECO:0000256" key="3">
    <source>
        <dbReference type="ARBA" id="ARBA00022801"/>
    </source>
</evidence>
<dbReference type="CDD" id="cd06558">
    <property type="entry name" value="crotonase-like"/>
    <property type="match status" value="1"/>
</dbReference>
<feature type="domain" description="Enoyl-CoA hydratase/isomerase" evidence="4">
    <location>
        <begin position="27"/>
        <end position="354"/>
    </location>
</feature>
<dbReference type="Proteomes" id="UP000295030">
    <property type="component" value="Unassembled WGS sequence"/>
</dbReference>
<dbReference type="SUPFAM" id="SSF52096">
    <property type="entry name" value="ClpP/crotonase"/>
    <property type="match status" value="1"/>
</dbReference>
<dbReference type="NCBIfam" id="NF004127">
    <property type="entry name" value="PRK05617.1"/>
    <property type="match status" value="1"/>
</dbReference>
<dbReference type="PANTHER" id="PTHR43176">
    <property type="entry name" value="3-HYDROXYISOBUTYRYL-COA HYDROLASE-RELATED"/>
    <property type="match status" value="1"/>
</dbReference>
<keyword evidence="6" id="KW-1185">Reference proteome</keyword>
<dbReference type="Pfam" id="PF16113">
    <property type="entry name" value="ECH_2"/>
    <property type="match status" value="1"/>
</dbReference>
<protein>
    <recommendedName>
        <fullName evidence="2">3-hydroxyisobutyryl-CoA hydrolase</fullName>
        <ecNumber evidence="2">3.1.2.4</ecNumber>
    </recommendedName>
</protein>
<dbReference type="InterPro" id="IPR029045">
    <property type="entry name" value="ClpP/crotonase-like_dom_sf"/>
</dbReference>
<name>A0A4V2PJE6_ANCAQ</name>
<dbReference type="Gene3D" id="3.90.226.10">
    <property type="entry name" value="2-enoyl-CoA Hydratase, Chain A, domain 1"/>
    <property type="match status" value="1"/>
</dbReference>
<comment type="caution">
    <text evidence="5">The sequence shown here is derived from an EMBL/GenBank/DDBJ whole genome shotgun (WGS) entry which is preliminary data.</text>
</comment>
<accession>A0A4V2PJE6</accession>